<dbReference type="PANTHER" id="PTHR21252">
    <property type="entry name" value="TB1 PROTEIN-RELATED"/>
    <property type="match status" value="1"/>
</dbReference>
<dbReference type="AlphaFoldDB" id="A0A1B6EFE5"/>
<gene>
    <name evidence="12" type="ORF">g.23510</name>
</gene>
<keyword evidence="8" id="KW-0496">Mitochondrion</keyword>
<dbReference type="InterPro" id="IPR039158">
    <property type="entry name" value="SLC25A46"/>
</dbReference>
<keyword evidence="7" id="KW-1133">Transmembrane helix</keyword>
<evidence type="ECO:0000256" key="8">
    <source>
        <dbReference type="ARBA" id="ARBA00023128"/>
    </source>
</evidence>
<evidence type="ECO:0000256" key="5">
    <source>
        <dbReference type="ARBA" id="ARBA00022737"/>
    </source>
</evidence>
<dbReference type="Gene3D" id="1.50.40.10">
    <property type="entry name" value="Mitochondrial carrier domain"/>
    <property type="match status" value="1"/>
</dbReference>
<dbReference type="EMBL" id="GEDC01000714">
    <property type="protein sequence ID" value="JAS36584.1"/>
    <property type="molecule type" value="Transcribed_RNA"/>
</dbReference>
<proteinExistence type="inferred from homology"/>
<evidence type="ECO:0000313" key="12">
    <source>
        <dbReference type="EMBL" id="JAS36584.1"/>
    </source>
</evidence>
<dbReference type="PANTHER" id="PTHR21252:SF2">
    <property type="entry name" value="MITOCHONDRIAL OUTER MEMBRANE PROTEIN SLC25A46"/>
    <property type="match status" value="1"/>
</dbReference>
<dbReference type="SUPFAM" id="SSF103506">
    <property type="entry name" value="Mitochondrial carrier"/>
    <property type="match status" value="1"/>
</dbReference>
<keyword evidence="4 10" id="KW-0812">Transmembrane</keyword>
<accession>A0A1B6EFE5</accession>
<keyword evidence="9 10" id="KW-0472">Membrane</keyword>
<dbReference type="GO" id="GO:0090149">
    <property type="term" value="P:mitochondrial membrane fission"/>
    <property type="evidence" value="ECO:0007669"/>
    <property type="project" value="InterPro"/>
</dbReference>
<dbReference type="Pfam" id="PF00153">
    <property type="entry name" value="Mito_carr"/>
    <property type="match status" value="2"/>
</dbReference>
<dbReference type="InterPro" id="IPR018108">
    <property type="entry name" value="MCP_transmembrane"/>
</dbReference>
<evidence type="ECO:0000256" key="11">
    <source>
        <dbReference type="RuleBase" id="RU000488"/>
    </source>
</evidence>
<evidence type="ECO:0000256" key="3">
    <source>
        <dbReference type="ARBA" id="ARBA00022448"/>
    </source>
</evidence>
<protein>
    <recommendedName>
        <fullName evidence="13">Solute carrier family 25 member 46</fullName>
    </recommendedName>
</protein>
<reference evidence="12" key="1">
    <citation type="submission" date="2015-12" db="EMBL/GenBank/DDBJ databases">
        <title>De novo transcriptome assembly of four potential Pierce s Disease insect vectors from Arizona vineyards.</title>
        <authorList>
            <person name="Tassone E.E."/>
        </authorList>
    </citation>
    <scope>NUCLEOTIDE SEQUENCE</scope>
</reference>
<keyword evidence="5" id="KW-0677">Repeat</keyword>
<evidence type="ECO:0000256" key="6">
    <source>
        <dbReference type="ARBA" id="ARBA00022787"/>
    </source>
</evidence>
<dbReference type="GO" id="GO:0005741">
    <property type="term" value="C:mitochondrial outer membrane"/>
    <property type="evidence" value="ECO:0007669"/>
    <property type="project" value="UniProtKB-SubCell"/>
</dbReference>
<name>A0A1B6EFE5_9HEMI</name>
<evidence type="ECO:0000256" key="4">
    <source>
        <dbReference type="ARBA" id="ARBA00022692"/>
    </source>
</evidence>
<evidence type="ECO:0000256" key="1">
    <source>
        <dbReference type="ARBA" id="ARBA00004374"/>
    </source>
</evidence>
<evidence type="ECO:0000256" key="10">
    <source>
        <dbReference type="PROSITE-ProRule" id="PRU00282"/>
    </source>
</evidence>
<evidence type="ECO:0000256" key="7">
    <source>
        <dbReference type="ARBA" id="ARBA00022989"/>
    </source>
</evidence>
<evidence type="ECO:0000256" key="9">
    <source>
        <dbReference type="ARBA" id="ARBA00023136"/>
    </source>
</evidence>
<keyword evidence="3 11" id="KW-0813">Transport</keyword>
<evidence type="ECO:0008006" key="13">
    <source>
        <dbReference type="Google" id="ProtNLM"/>
    </source>
</evidence>
<dbReference type="PROSITE" id="PS50920">
    <property type="entry name" value="SOLCAR"/>
    <property type="match status" value="1"/>
</dbReference>
<keyword evidence="6" id="KW-1000">Mitochondrion outer membrane</keyword>
<comment type="similarity">
    <text evidence="2 11">Belongs to the mitochondrial carrier (TC 2.A.29) family.</text>
</comment>
<organism evidence="12">
    <name type="scientific">Clastoptera arizonana</name>
    <name type="common">Arizona spittle bug</name>
    <dbReference type="NCBI Taxonomy" id="38151"/>
    <lineage>
        <taxon>Eukaryota</taxon>
        <taxon>Metazoa</taxon>
        <taxon>Ecdysozoa</taxon>
        <taxon>Arthropoda</taxon>
        <taxon>Hexapoda</taxon>
        <taxon>Insecta</taxon>
        <taxon>Pterygota</taxon>
        <taxon>Neoptera</taxon>
        <taxon>Paraneoptera</taxon>
        <taxon>Hemiptera</taxon>
        <taxon>Auchenorrhyncha</taxon>
        <taxon>Cercopoidea</taxon>
        <taxon>Clastopteridae</taxon>
        <taxon>Clastoptera</taxon>
    </lineage>
</organism>
<evidence type="ECO:0000256" key="2">
    <source>
        <dbReference type="ARBA" id="ARBA00006375"/>
    </source>
</evidence>
<dbReference type="InterPro" id="IPR023395">
    <property type="entry name" value="MCP_dom_sf"/>
</dbReference>
<comment type="subcellular location">
    <subcellularLocation>
        <location evidence="1">Mitochondrion outer membrane</location>
        <topology evidence="1">Multi-pass membrane protein</topology>
    </subcellularLocation>
</comment>
<feature type="repeat" description="Solcar" evidence="10">
    <location>
        <begin position="238"/>
        <end position="337"/>
    </location>
</feature>
<sequence>MSQINLIISEPDNIFESGYKAKKGWLNFDLLQLFLMHPFVVLKRQCQVNNITQKVHILPFSLFPVILKLSKTQGIMCLWKGFSSVISVKLISYSLESFLTWSMEFSKKNKITWKGYYGKNILIKCVTISVMIPWNAVSLAESVQSCVVRERNDGIFDTFKEGLWHFIQLYSPKRGKMLISIYILLPPTIICYLLKQTISEFIYSLVSCLLKFKELWKQQRKYCIEEEKNFYLYKINKIEKTSKLIGFYTAEMLMYPTETIMHRLYLQGTRTIVDNVESGSNNIVPILTNYQNITDCCELILKKEGRSGLYKGFGALVLQIILNFILLHVDNEWNRNNIL</sequence>